<feature type="active site" description="Glycyl thioester intermediate" evidence="6">
    <location>
        <position position="94"/>
    </location>
</feature>
<dbReference type="InterPro" id="IPR023313">
    <property type="entry name" value="UBQ-conjugating_AS"/>
</dbReference>
<dbReference type="AlphaFoldDB" id="A0A7H9AYB2"/>
<evidence type="ECO:0000256" key="4">
    <source>
        <dbReference type="ARBA" id="ARBA00022840"/>
    </source>
</evidence>
<proteinExistence type="inferred from homology"/>
<reference evidence="9 10" key="1">
    <citation type="submission" date="2020-07" db="EMBL/GenBank/DDBJ databases">
        <title>The yeast mating-type switching endonuclease HO is a domesticated member of an unorthodox homing genetic element family.</title>
        <authorList>
            <person name="Coughlan A.Y."/>
            <person name="Lombardi L."/>
            <person name="Braun-Galleani S."/>
            <person name="Martos A.R."/>
            <person name="Galeote V."/>
            <person name="Bigey F."/>
            <person name="Dequin S."/>
            <person name="Byrne K.P."/>
            <person name="Wolfe K.H."/>
        </authorList>
    </citation>
    <scope>NUCLEOTIDE SEQUENCE [LARGE SCALE GENOMIC DNA]</scope>
    <source>
        <strain evidence="9 10">NRRL Y-6702</strain>
    </source>
</reference>
<comment type="pathway">
    <text evidence="5">Protein modification.</text>
</comment>
<keyword evidence="1" id="KW-0808">Transferase</keyword>
<evidence type="ECO:0000256" key="2">
    <source>
        <dbReference type="ARBA" id="ARBA00022741"/>
    </source>
</evidence>
<evidence type="ECO:0000313" key="9">
    <source>
        <dbReference type="EMBL" id="QLG71183.1"/>
    </source>
</evidence>
<evidence type="ECO:0000256" key="3">
    <source>
        <dbReference type="ARBA" id="ARBA00022786"/>
    </source>
</evidence>
<name>A0A7H9AYB2_ZYGMR</name>
<dbReference type="PANTHER" id="PTHR24067">
    <property type="entry name" value="UBIQUITIN-CONJUGATING ENZYME E2"/>
    <property type="match status" value="1"/>
</dbReference>
<dbReference type="Gene3D" id="3.10.110.10">
    <property type="entry name" value="Ubiquitin Conjugating Enzyme"/>
    <property type="match status" value="1"/>
</dbReference>
<dbReference type="InterPro" id="IPR050113">
    <property type="entry name" value="Ub_conjugating_enzyme"/>
</dbReference>
<dbReference type="Pfam" id="PF00179">
    <property type="entry name" value="UQ_con"/>
    <property type="match status" value="1"/>
</dbReference>
<evidence type="ECO:0000256" key="6">
    <source>
        <dbReference type="PROSITE-ProRule" id="PRU10133"/>
    </source>
</evidence>
<dbReference type="CDD" id="cd23812">
    <property type="entry name" value="UBCc_ScPEX4-like"/>
    <property type="match status" value="1"/>
</dbReference>
<dbReference type="SMART" id="SM00212">
    <property type="entry name" value="UBCc"/>
    <property type="match status" value="1"/>
</dbReference>
<dbReference type="GO" id="GO:0016740">
    <property type="term" value="F:transferase activity"/>
    <property type="evidence" value="ECO:0007669"/>
    <property type="project" value="UniProtKB-KW"/>
</dbReference>
<dbReference type="GeneID" id="59234844"/>
<sequence>MSRIVKEYKKIKKVLEGHGEAFENLIVQLAPVNEYDLLSWKATIRGPSDTPYNGFSIGLTIKIPSDYPISPPMVKFEPYKMPHCNVNFQTGEICLDILTRQHWSPAWDLLHVLKAIEQLLQEPVPESPLNVDIANILKEGDRTAYTGLVRYYFCGGT</sequence>
<dbReference type="KEGG" id="zmk:HG535_0B02210"/>
<accession>A0A7H9AYB2</accession>
<dbReference type="PROSITE" id="PS00183">
    <property type="entry name" value="UBC_1"/>
    <property type="match status" value="1"/>
</dbReference>
<feature type="domain" description="UBC core" evidence="8">
    <location>
        <begin position="1"/>
        <end position="157"/>
    </location>
</feature>
<evidence type="ECO:0000256" key="7">
    <source>
        <dbReference type="RuleBase" id="RU362109"/>
    </source>
</evidence>
<keyword evidence="2 7" id="KW-0547">Nucleotide-binding</keyword>
<dbReference type="GO" id="GO:0005524">
    <property type="term" value="F:ATP binding"/>
    <property type="evidence" value="ECO:0007669"/>
    <property type="project" value="UniProtKB-UniRule"/>
</dbReference>
<comment type="similarity">
    <text evidence="7">Belongs to the ubiquitin-conjugating enzyme family.</text>
</comment>
<evidence type="ECO:0000256" key="1">
    <source>
        <dbReference type="ARBA" id="ARBA00022679"/>
    </source>
</evidence>
<dbReference type="PROSITE" id="PS50127">
    <property type="entry name" value="UBC_2"/>
    <property type="match status" value="1"/>
</dbReference>
<dbReference type="InterPro" id="IPR016135">
    <property type="entry name" value="UBQ-conjugating_enzyme/RWD"/>
</dbReference>
<dbReference type="RefSeq" id="XP_037142911.1">
    <property type="nucleotide sequence ID" value="XM_037287016.1"/>
</dbReference>
<evidence type="ECO:0000313" key="10">
    <source>
        <dbReference type="Proteomes" id="UP000509704"/>
    </source>
</evidence>
<keyword evidence="10" id="KW-1185">Reference proteome</keyword>
<dbReference type="OrthoDB" id="9973183at2759"/>
<dbReference type="SUPFAM" id="SSF54495">
    <property type="entry name" value="UBC-like"/>
    <property type="match status" value="1"/>
</dbReference>
<dbReference type="EMBL" id="CP058605">
    <property type="protein sequence ID" value="QLG71183.1"/>
    <property type="molecule type" value="Genomic_DNA"/>
</dbReference>
<keyword evidence="4 7" id="KW-0067">ATP-binding</keyword>
<gene>
    <name evidence="9" type="ORF">HG535_0B02210</name>
</gene>
<dbReference type="Proteomes" id="UP000509704">
    <property type="component" value="Chromosome 2"/>
</dbReference>
<evidence type="ECO:0000259" key="8">
    <source>
        <dbReference type="PROSITE" id="PS50127"/>
    </source>
</evidence>
<evidence type="ECO:0000256" key="5">
    <source>
        <dbReference type="ARBA" id="ARBA00043952"/>
    </source>
</evidence>
<keyword evidence="3 7" id="KW-0833">Ubl conjugation pathway</keyword>
<dbReference type="InterPro" id="IPR000608">
    <property type="entry name" value="UBC"/>
</dbReference>
<organism evidence="9 10">
    <name type="scientific">Zygotorulaspora mrakii</name>
    <name type="common">Zygosaccharomyces mrakii</name>
    <dbReference type="NCBI Taxonomy" id="42260"/>
    <lineage>
        <taxon>Eukaryota</taxon>
        <taxon>Fungi</taxon>
        <taxon>Dikarya</taxon>
        <taxon>Ascomycota</taxon>
        <taxon>Saccharomycotina</taxon>
        <taxon>Saccharomycetes</taxon>
        <taxon>Saccharomycetales</taxon>
        <taxon>Saccharomycetaceae</taxon>
        <taxon>Zygotorulaspora</taxon>
    </lineage>
</organism>
<protein>
    <recommendedName>
        <fullName evidence="8">UBC core domain-containing protein</fullName>
    </recommendedName>
</protein>